<evidence type="ECO:0000259" key="1">
    <source>
        <dbReference type="Pfam" id="PF01593"/>
    </source>
</evidence>
<dbReference type="SUPFAM" id="SSF51905">
    <property type="entry name" value="FAD/NAD(P)-binding domain"/>
    <property type="match status" value="1"/>
</dbReference>
<proteinExistence type="predicted"/>
<accession>A0A6J7EP96</accession>
<dbReference type="GO" id="GO:0016491">
    <property type="term" value="F:oxidoreductase activity"/>
    <property type="evidence" value="ECO:0007669"/>
    <property type="project" value="InterPro"/>
</dbReference>
<dbReference type="InterPro" id="IPR036188">
    <property type="entry name" value="FAD/NAD-bd_sf"/>
</dbReference>
<name>A0A6J7EP96_9ZZZZ</name>
<dbReference type="AlphaFoldDB" id="A0A6J7EP96"/>
<dbReference type="InterPro" id="IPR002937">
    <property type="entry name" value="Amino_oxidase"/>
</dbReference>
<dbReference type="Pfam" id="PF01593">
    <property type="entry name" value="Amino_oxidase"/>
    <property type="match status" value="1"/>
</dbReference>
<reference evidence="2" key="1">
    <citation type="submission" date="2020-05" db="EMBL/GenBank/DDBJ databases">
        <authorList>
            <person name="Chiriac C."/>
            <person name="Salcher M."/>
            <person name="Ghai R."/>
            <person name="Kavagutti S V."/>
        </authorList>
    </citation>
    <scope>NUCLEOTIDE SEQUENCE</scope>
</reference>
<dbReference type="Gene3D" id="3.50.50.60">
    <property type="entry name" value="FAD/NAD(P)-binding domain"/>
    <property type="match status" value="1"/>
</dbReference>
<evidence type="ECO:0000313" key="2">
    <source>
        <dbReference type="EMBL" id="CAB4881979.1"/>
    </source>
</evidence>
<organism evidence="2">
    <name type="scientific">freshwater metagenome</name>
    <dbReference type="NCBI Taxonomy" id="449393"/>
    <lineage>
        <taxon>unclassified sequences</taxon>
        <taxon>metagenomes</taxon>
        <taxon>ecological metagenomes</taxon>
    </lineage>
</organism>
<sequence length="417" mass="44498">MSSQLPATCDVVIVGAGLAGLSASRYLTAAGFDVHVLEASDGVGGRVRTDHVDGFTLDRGFQILLTAYPELKKQFDVDALNLQPFDPGALVWINGKGKVFSDPLRRPKSFVATAVAPIGSVIDKIRLSALRLSVTRGNGASLLSHPDITTAKMLNNRGFSPKMIQRFFTPLVGGIQLDPQLTASRRMFDVVFRMLNQGDAVVPAAGMSAISEQLASHTPSQKIHLNTRVANVTSQSVVTESGHTISSKAVIVAVEGPAAAKLTGIAPVQSRSVSCVYFASDSAPTDKKLIILDGTGKGPVLNIAVMSNIAPTYAPAGQHLIAAALPGQIGDNVEEVARQQLQTMFGSRVSSWRHLRTYRIEHGQPDQSPPFAPKKKQHLDNDVFVCGDHRDTASIQGALFSGRRCADSVTDFLARRG</sequence>
<protein>
    <submittedName>
        <fullName evidence="2">Unannotated protein</fullName>
    </submittedName>
</protein>
<gene>
    <name evidence="2" type="ORF">UFOPK3304_01733</name>
</gene>
<dbReference type="EMBL" id="CAFBLJ010000138">
    <property type="protein sequence ID" value="CAB4881979.1"/>
    <property type="molecule type" value="Genomic_DNA"/>
</dbReference>
<feature type="domain" description="Amine oxidase" evidence="1">
    <location>
        <begin position="18"/>
        <end position="409"/>
    </location>
</feature>
<dbReference type="PANTHER" id="PTHR42841">
    <property type="entry name" value="AMINE OXIDASE"/>
    <property type="match status" value="1"/>
</dbReference>